<organism evidence="1 2">
    <name type="scientific">Perkinsus olseni</name>
    <name type="common">Perkinsus atlanticus</name>
    <dbReference type="NCBI Taxonomy" id="32597"/>
    <lineage>
        <taxon>Eukaryota</taxon>
        <taxon>Sar</taxon>
        <taxon>Alveolata</taxon>
        <taxon>Perkinsozoa</taxon>
        <taxon>Perkinsea</taxon>
        <taxon>Perkinsida</taxon>
        <taxon>Perkinsidae</taxon>
        <taxon>Perkinsus</taxon>
    </lineage>
</organism>
<dbReference type="Gene3D" id="3.10.129.10">
    <property type="entry name" value="Hotdog Thioesterase"/>
    <property type="match status" value="1"/>
</dbReference>
<reference evidence="1 2" key="1">
    <citation type="submission" date="2020-04" db="EMBL/GenBank/DDBJ databases">
        <title>Perkinsus olseni comparative genomics.</title>
        <authorList>
            <person name="Bogema D.R."/>
        </authorList>
    </citation>
    <scope>NUCLEOTIDE SEQUENCE [LARGE SCALE GENOMIC DNA]</scope>
    <source>
        <strain evidence="1">ATCC PRA-179</strain>
    </source>
</reference>
<dbReference type="EMBL" id="JABAHT010000995">
    <property type="protein sequence ID" value="KAF4650661.1"/>
    <property type="molecule type" value="Genomic_DNA"/>
</dbReference>
<gene>
    <name evidence="1" type="primary">TIMM9_4</name>
    <name evidence="1" type="ORF">FOZ61_011133</name>
</gene>
<dbReference type="Proteomes" id="UP000570595">
    <property type="component" value="Unassembled WGS sequence"/>
</dbReference>
<accession>A0A7J6KVN7</accession>
<evidence type="ECO:0000313" key="1">
    <source>
        <dbReference type="EMBL" id="KAF4650661.1"/>
    </source>
</evidence>
<protein>
    <submittedName>
        <fullName evidence="1">Mitochondrial import inner membrane translocase subunit Tim9</fullName>
    </submittedName>
</protein>
<comment type="caution">
    <text evidence="1">The sequence shown here is derived from an EMBL/GenBank/DDBJ whole genome shotgun (WGS) entry which is preliminary data.</text>
</comment>
<feature type="non-terminal residue" evidence="1">
    <location>
        <position position="1"/>
    </location>
</feature>
<dbReference type="OrthoDB" id="406775at2759"/>
<evidence type="ECO:0000313" key="2">
    <source>
        <dbReference type="Proteomes" id="UP000570595"/>
    </source>
</evidence>
<name>A0A7J6KVN7_PEROL</name>
<sequence>MGSGAKENGKHISGDAAGHRRRTVEELLVVRKTDTHVFVADAEDLWIPRGAKGLFGGQVIGQALIAAAESHQRVATTRYVKAQFHAFEKGSPYLTYSQPMPEVEYQPEELASYETIVARIASEDDTLLASFREFLRKYSGDYLPVDRRPVADFGLIQRGDGIQENKKARLRDTTKRVWPSVDKPSDEMYRMATR</sequence>
<proteinExistence type="predicted"/>
<dbReference type="AlphaFoldDB" id="A0A7J6KVN7"/>